<name>A0ABY0H5N7_9PEZI</name>
<dbReference type="EMBL" id="QJNS01000135">
    <property type="protein sequence ID" value="RYO85513.1"/>
    <property type="molecule type" value="Genomic_DNA"/>
</dbReference>
<proteinExistence type="predicted"/>
<comment type="caution">
    <text evidence="4">The sequence shown here is derived from an EMBL/GenBank/DDBJ whole genome shotgun (WGS) entry which is preliminary data.</text>
</comment>
<feature type="signal peptide" evidence="2">
    <location>
        <begin position="1"/>
        <end position="27"/>
    </location>
</feature>
<accession>A0ABY0H5N7</accession>
<evidence type="ECO:0000313" key="4">
    <source>
        <dbReference type="EMBL" id="RYO85513.1"/>
    </source>
</evidence>
<keyword evidence="1" id="KW-0472">Membrane</keyword>
<keyword evidence="1" id="KW-0812">Transmembrane</keyword>
<evidence type="ECO:0000259" key="3">
    <source>
        <dbReference type="Pfam" id="PF23584"/>
    </source>
</evidence>
<feature type="domain" description="DUF7136" evidence="3">
    <location>
        <begin position="29"/>
        <end position="247"/>
    </location>
</feature>
<sequence>MAPRNQMGRFQQLLLILFVHLVAPSIAIPANVELDLIFPRANRTYKPVWPFPVVFGIRNVSQLWYNDQDVLEFLFSWNLYGYNDTATRNIGQSLRGTQFGSAWWDTFKQQREIGRPSDGLFLHVYVARRDMVNATERHFRLTYATELRRTCTRNYDLNYNPKTVFSEDFIDFSTDPDAAEFPDILSGGPCPTYATNFEVADSRRDLTGMVCPVMAPEVPSPNPCGLKVDETIAARAKEEILEMAGCPNGTWPDPEGKLSRFFCNANQGTAQTAVYPVMMAFLSAIAMLWAIV</sequence>
<organism evidence="4 5">
    <name type="scientific">Monosporascus cannonballus</name>
    <dbReference type="NCBI Taxonomy" id="155416"/>
    <lineage>
        <taxon>Eukaryota</taxon>
        <taxon>Fungi</taxon>
        <taxon>Dikarya</taxon>
        <taxon>Ascomycota</taxon>
        <taxon>Pezizomycotina</taxon>
        <taxon>Sordariomycetes</taxon>
        <taxon>Xylariomycetidae</taxon>
        <taxon>Xylariales</taxon>
        <taxon>Xylariales incertae sedis</taxon>
        <taxon>Monosporascus</taxon>
    </lineage>
</organism>
<keyword evidence="5" id="KW-1185">Reference proteome</keyword>
<keyword evidence="1" id="KW-1133">Transmembrane helix</keyword>
<dbReference type="Proteomes" id="UP000294003">
    <property type="component" value="Unassembled WGS sequence"/>
</dbReference>
<dbReference type="InterPro" id="IPR055560">
    <property type="entry name" value="DUF7136"/>
</dbReference>
<evidence type="ECO:0000313" key="5">
    <source>
        <dbReference type="Proteomes" id="UP000294003"/>
    </source>
</evidence>
<reference evidence="4 5" key="1">
    <citation type="submission" date="2018-06" db="EMBL/GenBank/DDBJ databases">
        <title>Complete Genomes of Monosporascus.</title>
        <authorList>
            <person name="Robinson A.J."/>
            <person name="Natvig D.O."/>
        </authorList>
    </citation>
    <scope>NUCLEOTIDE SEQUENCE [LARGE SCALE GENOMIC DNA]</scope>
    <source>
        <strain evidence="4 5">CBS 609.92</strain>
    </source>
</reference>
<protein>
    <recommendedName>
        <fullName evidence="3">DUF7136 domain-containing protein</fullName>
    </recommendedName>
</protein>
<feature type="transmembrane region" description="Helical" evidence="1">
    <location>
        <begin position="273"/>
        <end position="291"/>
    </location>
</feature>
<keyword evidence="2" id="KW-0732">Signal</keyword>
<dbReference type="Pfam" id="PF23584">
    <property type="entry name" value="DUF7136"/>
    <property type="match status" value="1"/>
</dbReference>
<evidence type="ECO:0000256" key="2">
    <source>
        <dbReference type="SAM" id="SignalP"/>
    </source>
</evidence>
<feature type="chain" id="PRO_5046956870" description="DUF7136 domain-containing protein" evidence="2">
    <location>
        <begin position="28"/>
        <end position="292"/>
    </location>
</feature>
<evidence type="ECO:0000256" key="1">
    <source>
        <dbReference type="SAM" id="Phobius"/>
    </source>
</evidence>
<gene>
    <name evidence="4" type="ORF">DL762_005147</name>
</gene>